<dbReference type="EMBL" id="MTPX02000082">
    <property type="protein sequence ID" value="PHP51717.1"/>
    <property type="molecule type" value="Genomic_DNA"/>
</dbReference>
<dbReference type="PROSITE" id="PS50995">
    <property type="entry name" value="HTH_MARR_2"/>
    <property type="match status" value="1"/>
</dbReference>
<reference evidence="2 3" key="1">
    <citation type="submission" date="2017-10" db="EMBL/GenBank/DDBJ databases">
        <title>Draft genome sequence of cellulolytic Actinomyces sp CtC72 isolated from cattle rumen fluid.</title>
        <authorList>
            <person name="Joshi A.J."/>
            <person name="Vasudevan G."/>
            <person name="Lanjekar V.B."/>
            <person name="Hivarkar S."/>
            <person name="Engineer A."/>
            <person name="Pore S.D."/>
            <person name="Dhakephalkar P.K."/>
            <person name="Dagar S."/>
        </authorList>
    </citation>
    <scope>NUCLEOTIDE SEQUENCE [LARGE SCALE GENOMIC DNA]</scope>
    <source>
        <strain evidence="3">CtC72</strain>
    </source>
</reference>
<evidence type="ECO:0000313" key="2">
    <source>
        <dbReference type="EMBL" id="PHP51717.1"/>
    </source>
</evidence>
<dbReference type="InterPro" id="IPR039422">
    <property type="entry name" value="MarR/SlyA-like"/>
</dbReference>
<gene>
    <name evidence="2" type="ORF">BW737_014715</name>
</gene>
<dbReference type="SMART" id="SM00347">
    <property type="entry name" value="HTH_MARR"/>
    <property type="match status" value="1"/>
</dbReference>
<dbReference type="InterPro" id="IPR036388">
    <property type="entry name" value="WH-like_DNA-bd_sf"/>
</dbReference>
<sequence>MSDLGLTMRWEAPMTTDLLSLQKTINAASKRIEEAYHRAAHAAGLSDSAFDILYALHVAGEGCSQRQLCELCFTRKQTVNSAIKRLQQNGTVRVETGPGRATHIFLTERGRELVTNRVTPIIDAEMAALDALSPQQRTTLSTGLPRYADALVNALDGTGGRR</sequence>
<dbReference type="Pfam" id="PF12802">
    <property type="entry name" value="MarR_2"/>
    <property type="match status" value="1"/>
</dbReference>
<dbReference type="Gene3D" id="1.10.10.10">
    <property type="entry name" value="Winged helix-like DNA-binding domain superfamily/Winged helix DNA-binding domain"/>
    <property type="match status" value="1"/>
</dbReference>
<dbReference type="InterPro" id="IPR000835">
    <property type="entry name" value="HTH_MarR-typ"/>
</dbReference>
<dbReference type="Proteomes" id="UP000194577">
    <property type="component" value="Unassembled WGS sequence"/>
</dbReference>
<accession>A0ABX4M8D9</accession>
<dbReference type="PANTHER" id="PTHR33164">
    <property type="entry name" value="TRANSCRIPTIONAL REGULATOR, MARR FAMILY"/>
    <property type="match status" value="1"/>
</dbReference>
<organism evidence="2 3">
    <name type="scientific">Actinomyces ruminis</name>
    <dbReference type="NCBI Taxonomy" id="1937003"/>
    <lineage>
        <taxon>Bacteria</taxon>
        <taxon>Bacillati</taxon>
        <taxon>Actinomycetota</taxon>
        <taxon>Actinomycetes</taxon>
        <taxon>Actinomycetales</taxon>
        <taxon>Actinomycetaceae</taxon>
        <taxon>Actinomyces</taxon>
    </lineage>
</organism>
<dbReference type="PANTHER" id="PTHR33164:SF104">
    <property type="entry name" value="TRANSCRIPTIONAL REGULATORY PROTEIN"/>
    <property type="match status" value="1"/>
</dbReference>
<proteinExistence type="predicted"/>
<dbReference type="InterPro" id="IPR036390">
    <property type="entry name" value="WH_DNA-bd_sf"/>
</dbReference>
<comment type="caution">
    <text evidence="2">The sequence shown here is derived from an EMBL/GenBank/DDBJ whole genome shotgun (WGS) entry which is preliminary data.</text>
</comment>
<dbReference type="SUPFAM" id="SSF46785">
    <property type="entry name" value="Winged helix' DNA-binding domain"/>
    <property type="match status" value="1"/>
</dbReference>
<evidence type="ECO:0000313" key="3">
    <source>
        <dbReference type="Proteomes" id="UP000194577"/>
    </source>
</evidence>
<protein>
    <submittedName>
        <fullName evidence="2">MarR family transcriptional regulator</fullName>
    </submittedName>
</protein>
<keyword evidence="3" id="KW-1185">Reference proteome</keyword>
<name>A0ABX4M8D9_9ACTO</name>
<feature type="domain" description="HTH marR-type" evidence="1">
    <location>
        <begin position="11"/>
        <end position="149"/>
    </location>
</feature>
<evidence type="ECO:0000259" key="1">
    <source>
        <dbReference type="PROSITE" id="PS50995"/>
    </source>
</evidence>